<dbReference type="AlphaFoldDB" id="A0A1T4Q3T3"/>
<sequence length="337" mass="38130">MRKLIMICLFFITGYTLNAQTNAIEAKAAYLLAEESYGKGDYKKTLEFLSQVREALGNTNCKILYLQIMATRELHAKDSANNDILPLILQFEKSPDYPNFNEEKALEISKLKLLVKSEQKAITDKQAELTLAREKRRDSLAKARTQAHKDAFINTVTLKGQFNITLDELDKANPKWKVKKWVADKVSPTVELYHNTAYSFDTAEFPFPTIPSMKGSHNPFTILGVYVKDGKVTGYQVLQAYSTYIYEGSLPIYNINVGLPVSLANIYSTSLLLDPIITPFTINGATANRYLWTEGKYGFMIEEMHYLKGGGGIVKIVETKFYNPTEKETALYHPSEK</sequence>
<dbReference type="OrthoDB" id="844699at2"/>
<feature type="chain" id="PRO_5012142827" evidence="1">
    <location>
        <begin position="20"/>
        <end position="337"/>
    </location>
</feature>
<name>A0A1T4Q3T3_9BACT</name>
<dbReference type="RefSeq" id="WP_078831898.1">
    <property type="nucleotide sequence ID" value="NZ_FUWH01000007.1"/>
</dbReference>
<reference evidence="2 3" key="1">
    <citation type="submission" date="2017-02" db="EMBL/GenBank/DDBJ databases">
        <authorList>
            <person name="Peterson S.W."/>
        </authorList>
    </citation>
    <scope>NUCLEOTIDE SEQUENCE [LARGE SCALE GENOMIC DNA]</scope>
    <source>
        <strain evidence="2 3">DSM 22335</strain>
    </source>
</reference>
<evidence type="ECO:0000313" key="2">
    <source>
        <dbReference type="EMBL" id="SJZ98326.1"/>
    </source>
</evidence>
<proteinExistence type="predicted"/>
<keyword evidence="3" id="KW-1185">Reference proteome</keyword>
<keyword evidence="1" id="KW-0732">Signal</keyword>
<dbReference type="Proteomes" id="UP000190888">
    <property type="component" value="Unassembled WGS sequence"/>
</dbReference>
<feature type="signal peptide" evidence="1">
    <location>
        <begin position="1"/>
        <end position="19"/>
    </location>
</feature>
<accession>A0A1T4Q3T3</accession>
<dbReference type="EMBL" id="FUWH01000007">
    <property type="protein sequence ID" value="SJZ98326.1"/>
    <property type="molecule type" value="Genomic_DNA"/>
</dbReference>
<organism evidence="2 3">
    <name type="scientific">Sediminibacterium ginsengisoli</name>
    <dbReference type="NCBI Taxonomy" id="413434"/>
    <lineage>
        <taxon>Bacteria</taxon>
        <taxon>Pseudomonadati</taxon>
        <taxon>Bacteroidota</taxon>
        <taxon>Chitinophagia</taxon>
        <taxon>Chitinophagales</taxon>
        <taxon>Chitinophagaceae</taxon>
        <taxon>Sediminibacterium</taxon>
    </lineage>
</organism>
<dbReference type="STRING" id="413434.SAMN04488132_107130"/>
<protein>
    <submittedName>
        <fullName evidence="2">Uncharacterized protein</fullName>
    </submittedName>
</protein>
<evidence type="ECO:0000256" key="1">
    <source>
        <dbReference type="SAM" id="SignalP"/>
    </source>
</evidence>
<gene>
    <name evidence="2" type="ORF">SAMN04488132_107130</name>
</gene>
<evidence type="ECO:0000313" key="3">
    <source>
        <dbReference type="Proteomes" id="UP000190888"/>
    </source>
</evidence>